<feature type="transmembrane region" description="Helical" evidence="1">
    <location>
        <begin position="31"/>
        <end position="50"/>
    </location>
</feature>
<feature type="non-terminal residue" evidence="2">
    <location>
        <position position="69"/>
    </location>
</feature>
<comment type="caution">
    <text evidence="2">The sequence shown here is derived from an EMBL/GenBank/DDBJ whole genome shotgun (WGS) entry which is preliminary data.</text>
</comment>
<feature type="transmembrane region" description="Helical" evidence="1">
    <location>
        <begin position="6"/>
        <end position="24"/>
    </location>
</feature>
<dbReference type="RefSeq" id="WP_097531651.1">
    <property type="nucleotide sequence ID" value="NZ_NSLJ01000059.1"/>
</dbReference>
<keyword evidence="1" id="KW-0812">Transmembrane</keyword>
<dbReference type="Proteomes" id="UP000219259">
    <property type="component" value="Unassembled WGS sequence"/>
</dbReference>
<evidence type="ECO:0000313" key="3">
    <source>
        <dbReference type="Proteomes" id="UP000219259"/>
    </source>
</evidence>
<keyword evidence="1" id="KW-0472">Membrane</keyword>
<organism evidence="2 3">
    <name type="scientific">Tannerella forsythia</name>
    <name type="common">Bacteroides forsythus</name>
    <dbReference type="NCBI Taxonomy" id="28112"/>
    <lineage>
        <taxon>Bacteria</taxon>
        <taxon>Pseudomonadati</taxon>
        <taxon>Bacteroidota</taxon>
        <taxon>Bacteroidia</taxon>
        <taxon>Bacteroidales</taxon>
        <taxon>Tannerellaceae</taxon>
        <taxon>Tannerella</taxon>
    </lineage>
</organism>
<keyword evidence="1" id="KW-1133">Transmembrane helix</keyword>
<reference evidence="2 3" key="1">
    <citation type="submission" date="2017-09" db="EMBL/GenBank/DDBJ databases">
        <title>Phase variable restriction modification systems are present in the genome sequences of periodontal pathogens Prevotella intermedia, Tannerella forsythia and Porphyromonas gingivalis.</title>
        <authorList>
            <person name="Haigh R.D."/>
            <person name="Crawford L."/>
            <person name="Ralph J."/>
            <person name="Wanford J."/>
            <person name="Vartoukian S.R."/>
            <person name="Hijazib K."/>
            <person name="Wade W."/>
            <person name="Oggioni M.R."/>
        </authorList>
    </citation>
    <scope>NUCLEOTIDE SEQUENCE [LARGE SCALE GENOMIC DNA]</scope>
    <source>
        <strain evidence="2 3">WW11663</strain>
    </source>
</reference>
<sequence>MNCPFLYPVIQSSSFVIQSTFLVIQSVSDESFLFLAGFLTVFGMTGVHVVETQIIASLRCVLRSFAKFA</sequence>
<name>A0A2A6E539_TANFO</name>
<evidence type="ECO:0000313" key="2">
    <source>
        <dbReference type="EMBL" id="PDP41749.1"/>
    </source>
</evidence>
<accession>A0A2A6E539</accession>
<dbReference type="AlphaFoldDB" id="A0A2A6E539"/>
<dbReference type="EMBL" id="NSLJ01000059">
    <property type="protein sequence ID" value="PDP41749.1"/>
    <property type="molecule type" value="Genomic_DNA"/>
</dbReference>
<protein>
    <submittedName>
        <fullName evidence="2">Uncharacterized protein</fullName>
    </submittedName>
</protein>
<proteinExistence type="predicted"/>
<gene>
    <name evidence="2" type="ORF">CLI86_13375</name>
</gene>
<evidence type="ECO:0000256" key="1">
    <source>
        <dbReference type="SAM" id="Phobius"/>
    </source>
</evidence>